<feature type="transmembrane region" description="Helical" evidence="2">
    <location>
        <begin position="225"/>
        <end position="247"/>
    </location>
</feature>
<feature type="compositionally biased region" description="Basic and acidic residues" evidence="1">
    <location>
        <begin position="318"/>
        <end position="328"/>
    </location>
</feature>
<proteinExistence type="predicted"/>
<dbReference type="Proteomes" id="UP000603227">
    <property type="component" value="Unassembled WGS sequence"/>
</dbReference>
<gene>
    <name evidence="3" type="ORF">GCM10017771_88710</name>
</gene>
<evidence type="ECO:0000313" key="4">
    <source>
        <dbReference type="Proteomes" id="UP000603227"/>
    </source>
</evidence>
<dbReference type="EMBL" id="BNAT01000061">
    <property type="protein sequence ID" value="GHE65099.1"/>
    <property type="molecule type" value="Genomic_DNA"/>
</dbReference>
<dbReference type="RefSeq" id="WP_189788076.1">
    <property type="nucleotide sequence ID" value="NZ_BNAT01000061.1"/>
</dbReference>
<keyword evidence="2" id="KW-0472">Membrane</keyword>
<name>A0A919DP40_9ACTN</name>
<feature type="region of interest" description="Disordered" evidence="1">
    <location>
        <begin position="1"/>
        <end position="103"/>
    </location>
</feature>
<keyword evidence="2" id="KW-0812">Transmembrane</keyword>
<keyword evidence="2" id="KW-1133">Transmembrane helix</keyword>
<sequence length="328" mass="34336">MTQPHLADRVGMPAQPQAHPTHPQQYQTHPQQYQQHLGYQPHPQAPQRARVHVRPDSQGTPDVQPAPDPASSDSEPAPRRSRSSESDTAPPAGGRRARRRAKKRTPVIGDYLGYATTFVGAGLISGAVVHHPLDPDRYTVIALVGAGVFLCATLLNEFVLKRQRPSASTVVAIVLASLALSFGIGMLSGGLQHFEDFPERAAMLIPFGLALSFVAYVLRYDAARWRSIIGPTGLLVLVTAAVAFVGLRGIAADMAAESGGGGHGHSHGEEGTSDSETAVTEDSHTADSHTEDAGTKTPDASPSAESTGSTGSGAGEGEAGHAEDGHAH</sequence>
<feature type="compositionally biased region" description="Low complexity" evidence="1">
    <location>
        <begin position="13"/>
        <end position="36"/>
    </location>
</feature>
<keyword evidence="4" id="KW-1185">Reference proteome</keyword>
<dbReference type="AlphaFoldDB" id="A0A919DP40"/>
<feature type="transmembrane region" description="Helical" evidence="2">
    <location>
        <begin position="108"/>
        <end position="128"/>
    </location>
</feature>
<feature type="transmembrane region" description="Helical" evidence="2">
    <location>
        <begin position="201"/>
        <end position="218"/>
    </location>
</feature>
<evidence type="ECO:0000256" key="2">
    <source>
        <dbReference type="SAM" id="Phobius"/>
    </source>
</evidence>
<evidence type="ECO:0000256" key="1">
    <source>
        <dbReference type="SAM" id="MobiDB-lite"/>
    </source>
</evidence>
<reference evidence="3" key="2">
    <citation type="submission" date="2020-09" db="EMBL/GenBank/DDBJ databases">
        <authorList>
            <person name="Sun Q."/>
            <person name="Zhou Y."/>
        </authorList>
    </citation>
    <scope>NUCLEOTIDE SEQUENCE</scope>
    <source>
        <strain evidence="3">CGMCC 4.7403</strain>
    </source>
</reference>
<feature type="region of interest" description="Disordered" evidence="1">
    <location>
        <begin position="257"/>
        <end position="328"/>
    </location>
</feature>
<feature type="transmembrane region" description="Helical" evidence="2">
    <location>
        <begin position="140"/>
        <end position="160"/>
    </location>
</feature>
<comment type="caution">
    <text evidence="3">The sequence shown here is derived from an EMBL/GenBank/DDBJ whole genome shotgun (WGS) entry which is preliminary data.</text>
</comment>
<evidence type="ECO:0000313" key="3">
    <source>
        <dbReference type="EMBL" id="GHE65099.1"/>
    </source>
</evidence>
<protein>
    <submittedName>
        <fullName evidence="3">Uncharacterized protein</fullName>
    </submittedName>
</protein>
<feature type="transmembrane region" description="Helical" evidence="2">
    <location>
        <begin position="167"/>
        <end position="189"/>
    </location>
</feature>
<feature type="compositionally biased region" description="Basic and acidic residues" evidence="1">
    <location>
        <begin position="281"/>
        <end position="294"/>
    </location>
</feature>
<feature type="compositionally biased region" description="Basic and acidic residues" evidence="1">
    <location>
        <begin position="76"/>
        <end position="85"/>
    </location>
</feature>
<accession>A0A919DP40</accession>
<reference evidence="3" key="1">
    <citation type="journal article" date="2014" name="Int. J. Syst. Evol. Microbiol.">
        <title>Complete genome sequence of Corynebacterium casei LMG S-19264T (=DSM 44701T), isolated from a smear-ripened cheese.</title>
        <authorList>
            <consortium name="US DOE Joint Genome Institute (JGI-PGF)"/>
            <person name="Walter F."/>
            <person name="Albersmeier A."/>
            <person name="Kalinowski J."/>
            <person name="Ruckert C."/>
        </authorList>
    </citation>
    <scope>NUCLEOTIDE SEQUENCE</scope>
    <source>
        <strain evidence="3">CGMCC 4.7403</strain>
    </source>
</reference>
<organism evidence="3 4">
    <name type="scientific">Streptomyces capitiformicae</name>
    <dbReference type="NCBI Taxonomy" id="2014920"/>
    <lineage>
        <taxon>Bacteria</taxon>
        <taxon>Bacillati</taxon>
        <taxon>Actinomycetota</taxon>
        <taxon>Actinomycetes</taxon>
        <taxon>Kitasatosporales</taxon>
        <taxon>Streptomycetaceae</taxon>
        <taxon>Streptomyces</taxon>
    </lineage>
</organism>